<protein>
    <submittedName>
        <fullName evidence="2">Catechol 2,3-dioxygenase-like lactoylglutathione lyase family enzyme</fullName>
    </submittedName>
</protein>
<dbReference type="PANTHER" id="PTHR21366:SF14">
    <property type="entry name" value="GLYOXALASE DOMAIN-CONTAINING PROTEIN 5"/>
    <property type="match status" value="1"/>
</dbReference>
<dbReference type="AlphaFoldDB" id="A0A7W9FKN9"/>
<dbReference type="PROSITE" id="PS51819">
    <property type="entry name" value="VOC"/>
    <property type="match status" value="1"/>
</dbReference>
<dbReference type="Gene3D" id="3.10.180.10">
    <property type="entry name" value="2,3-Dihydroxybiphenyl 1,2-Dioxygenase, domain 1"/>
    <property type="match status" value="1"/>
</dbReference>
<feature type="domain" description="VOC" evidence="1">
    <location>
        <begin position="4"/>
        <end position="124"/>
    </location>
</feature>
<dbReference type="InterPro" id="IPR037523">
    <property type="entry name" value="VOC_core"/>
</dbReference>
<dbReference type="GO" id="GO:0016829">
    <property type="term" value="F:lyase activity"/>
    <property type="evidence" value="ECO:0007669"/>
    <property type="project" value="UniProtKB-KW"/>
</dbReference>
<dbReference type="Proteomes" id="UP000523821">
    <property type="component" value="Unassembled WGS sequence"/>
</dbReference>
<dbReference type="EMBL" id="JACHOO010000001">
    <property type="protein sequence ID" value="MBB5751183.1"/>
    <property type="molecule type" value="Genomic_DNA"/>
</dbReference>
<keyword evidence="2" id="KW-0456">Lyase</keyword>
<dbReference type="InterPro" id="IPR029068">
    <property type="entry name" value="Glyas_Bleomycin-R_OHBP_Dase"/>
</dbReference>
<keyword evidence="2" id="KW-0223">Dioxygenase</keyword>
<evidence type="ECO:0000313" key="3">
    <source>
        <dbReference type="Proteomes" id="UP000523821"/>
    </source>
</evidence>
<evidence type="ECO:0000259" key="1">
    <source>
        <dbReference type="PROSITE" id="PS51819"/>
    </source>
</evidence>
<dbReference type="PANTHER" id="PTHR21366">
    <property type="entry name" value="GLYOXALASE FAMILY PROTEIN"/>
    <property type="match status" value="1"/>
</dbReference>
<dbReference type="SUPFAM" id="SSF54593">
    <property type="entry name" value="Glyoxalase/Bleomycin resistance protein/Dihydroxybiphenyl dioxygenase"/>
    <property type="match status" value="1"/>
</dbReference>
<sequence>MIGHIDHFVLTVRSVEASCAFDGRVLGFRRVDAPGRPSALAFGHQKINLHEVGRTFEPKAAAPTPGSGDFCLIAAVPIETVRDRLLAEGVPIELGPVEREGAQGPMTSLYFRDPDGNLVEVGSYRR</sequence>
<dbReference type="RefSeq" id="WP_183851760.1">
    <property type="nucleotide sequence ID" value="NZ_JACHOO010000001.1"/>
</dbReference>
<dbReference type="GO" id="GO:0051213">
    <property type="term" value="F:dioxygenase activity"/>
    <property type="evidence" value="ECO:0007669"/>
    <property type="project" value="UniProtKB-KW"/>
</dbReference>
<dbReference type="CDD" id="cd07253">
    <property type="entry name" value="GLOD5"/>
    <property type="match status" value="1"/>
</dbReference>
<name>A0A7W9FKN9_9HYPH</name>
<organism evidence="2 3">
    <name type="scientific">Prosthecomicrobium pneumaticum</name>
    <dbReference type="NCBI Taxonomy" id="81895"/>
    <lineage>
        <taxon>Bacteria</taxon>
        <taxon>Pseudomonadati</taxon>
        <taxon>Pseudomonadota</taxon>
        <taxon>Alphaproteobacteria</taxon>
        <taxon>Hyphomicrobiales</taxon>
        <taxon>Kaistiaceae</taxon>
        <taxon>Prosthecomicrobium</taxon>
    </lineage>
</organism>
<dbReference type="Pfam" id="PF00903">
    <property type="entry name" value="Glyoxalase"/>
    <property type="match status" value="1"/>
</dbReference>
<keyword evidence="3" id="KW-1185">Reference proteome</keyword>
<proteinExistence type="predicted"/>
<dbReference type="InterPro" id="IPR004360">
    <property type="entry name" value="Glyas_Fos-R_dOase_dom"/>
</dbReference>
<gene>
    <name evidence="2" type="ORF">GGQ63_000226</name>
</gene>
<dbReference type="InterPro" id="IPR050383">
    <property type="entry name" value="GlyoxalaseI/FosfomycinResist"/>
</dbReference>
<accession>A0A7W9FKN9</accession>
<comment type="caution">
    <text evidence="2">The sequence shown here is derived from an EMBL/GenBank/DDBJ whole genome shotgun (WGS) entry which is preliminary data.</text>
</comment>
<keyword evidence="2" id="KW-0560">Oxidoreductase</keyword>
<reference evidence="2 3" key="1">
    <citation type="submission" date="2020-08" db="EMBL/GenBank/DDBJ databases">
        <title>Genomic Encyclopedia of Type Strains, Phase IV (KMG-IV): sequencing the most valuable type-strain genomes for metagenomic binning, comparative biology and taxonomic classification.</title>
        <authorList>
            <person name="Goeker M."/>
        </authorList>
    </citation>
    <scope>NUCLEOTIDE SEQUENCE [LARGE SCALE GENOMIC DNA]</scope>
    <source>
        <strain evidence="2 3">DSM 16268</strain>
    </source>
</reference>
<evidence type="ECO:0000313" key="2">
    <source>
        <dbReference type="EMBL" id="MBB5751183.1"/>
    </source>
</evidence>